<dbReference type="AlphaFoldDB" id="A0A9P4QU43"/>
<evidence type="ECO:0000313" key="3">
    <source>
        <dbReference type="Proteomes" id="UP000799444"/>
    </source>
</evidence>
<proteinExistence type="predicted"/>
<dbReference type="Proteomes" id="UP000799444">
    <property type="component" value="Unassembled WGS sequence"/>
</dbReference>
<protein>
    <submittedName>
        <fullName evidence="2">Uncharacterized protein</fullName>
    </submittedName>
</protein>
<name>A0A9P4QU43_9PLEO</name>
<evidence type="ECO:0000313" key="2">
    <source>
        <dbReference type="EMBL" id="KAF2732485.1"/>
    </source>
</evidence>
<dbReference type="EMBL" id="ML996176">
    <property type="protein sequence ID" value="KAF2732485.1"/>
    <property type="molecule type" value="Genomic_DNA"/>
</dbReference>
<feature type="chain" id="PRO_5040109841" evidence="1">
    <location>
        <begin position="20"/>
        <end position="547"/>
    </location>
</feature>
<gene>
    <name evidence="2" type="ORF">EJ04DRAFT_565944</name>
</gene>
<keyword evidence="3" id="KW-1185">Reference proteome</keyword>
<organism evidence="2 3">
    <name type="scientific">Polyplosphaeria fusca</name>
    <dbReference type="NCBI Taxonomy" id="682080"/>
    <lineage>
        <taxon>Eukaryota</taxon>
        <taxon>Fungi</taxon>
        <taxon>Dikarya</taxon>
        <taxon>Ascomycota</taxon>
        <taxon>Pezizomycotina</taxon>
        <taxon>Dothideomycetes</taxon>
        <taxon>Pleosporomycetidae</taxon>
        <taxon>Pleosporales</taxon>
        <taxon>Tetraplosphaeriaceae</taxon>
        <taxon>Polyplosphaeria</taxon>
    </lineage>
</organism>
<evidence type="ECO:0000256" key="1">
    <source>
        <dbReference type="SAM" id="SignalP"/>
    </source>
</evidence>
<sequence>MFYRTVSFWLASIALLAAADPTTTIPLPARTDVPPPPQPTSCLVNSFSVPEWEISSFSYSSGSGDVSFELTSNMDLKKWLCSGGSVDGGTIVGQCDASTRGNASKPTFDFDPRTYAVRIKQTWTCDSEGLDFLDPITFEGIGSANIPRSGDKQISVFAALTSPIQQPAYHANPPPTGHDKPGCKTNSSEAPSLIVSGFEWLTGYWEWQTINSLGQPWWLAHKGAAEFHLNVSNPATGALFSCNFGDVGSATYSNISESILPPQITKPTPGIFPYPPYWIPCRELKTEDQKGLYVVASYNVSTQILIDIPKNGTRALAVDQTWYCDDGAADHPFQFNAWGKVPFPELDCVPRTDGLPNDTSPYTPRLHDAQTCRSRVSAIEISGASINSKSSYTMAPNALSRPSPLSERMQCLNRIFSPVDAQITIQDGLRLFFMNESDPSKDYRDSQGNAFGSMDIHGRFGHVFGGFPNPAEDFDRQFACLLRDARLNPTSKLYDPGWWFSCSIGNGQPDNPTQDYGAGNWDGEPGVNRLTLWLKRSCERLAEDRQR</sequence>
<comment type="caution">
    <text evidence="2">The sequence shown here is derived from an EMBL/GenBank/DDBJ whole genome shotgun (WGS) entry which is preliminary data.</text>
</comment>
<keyword evidence="1" id="KW-0732">Signal</keyword>
<reference evidence="2" key="1">
    <citation type="journal article" date="2020" name="Stud. Mycol.">
        <title>101 Dothideomycetes genomes: a test case for predicting lifestyles and emergence of pathogens.</title>
        <authorList>
            <person name="Haridas S."/>
            <person name="Albert R."/>
            <person name="Binder M."/>
            <person name="Bloem J."/>
            <person name="Labutti K."/>
            <person name="Salamov A."/>
            <person name="Andreopoulos B."/>
            <person name="Baker S."/>
            <person name="Barry K."/>
            <person name="Bills G."/>
            <person name="Bluhm B."/>
            <person name="Cannon C."/>
            <person name="Castanera R."/>
            <person name="Culley D."/>
            <person name="Daum C."/>
            <person name="Ezra D."/>
            <person name="Gonzalez J."/>
            <person name="Henrissat B."/>
            <person name="Kuo A."/>
            <person name="Liang C."/>
            <person name="Lipzen A."/>
            <person name="Lutzoni F."/>
            <person name="Magnuson J."/>
            <person name="Mondo S."/>
            <person name="Nolan M."/>
            <person name="Ohm R."/>
            <person name="Pangilinan J."/>
            <person name="Park H.-J."/>
            <person name="Ramirez L."/>
            <person name="Alfaro M."/>
            <person name="Sun H."/>
            <person name="Tritt A."/>
            <person name="Yoshinaga Y."/>
            <person name="Zwiers L.-H."/>
            <person name="Turgeon B."/>
            <person name="Goodwin S."/>
            <person name="Spatafora J."/>
            <person name="Crous P."/>
            <person name="Grigoriev I."/>
        </authorList>
    </citation>
    <scope>NUCLEOTIDE SEQUENCE</scope>
    <source>
        <strain evidence="2">CBS 125425</strain>
    </source>
</reference>
<accession>A0A9P4QU43</accession>
<feature type="signal peptide" evidence="1">
    <location>
        <begin position="1"/>
        <end position="19"/>
    </location>
</feature>